<dbReference type="PROSITE" id="PS50297">
    <property type="entry name" value="ANK_REP_REGION"/>
    <property type="match status" value="7"/>
</dbReference>
<gene>
    <name evidence="7" type="ORF">PMAA_003010</name>
</gene>
<feature type="repeat" description="ANK" evidence="3">
    <location>
        <begin position="1193"/>
        <end position="1225"/>
    </location>
</feature>
<feature type="repeat" description="ANK" evidence="3">
    <location>
        <begin position="1160"/>
        <end position="1192"/>
    </location>
</feature>
<accession>B6QSX5</accession>
<dbReference type="InterPro" id="IPR027417">
    <property type="entry name" value="P-loop_NTPase"/>
</dbReference>
<dbReference type="PANTHER" id="PTHR24123">
    <property type="entry name" value="ANKYRIN REPEAT-CONTAINING"/>
    <property type="match status" value="1"/>
</dbReference>
<feature type="repeat" description="ANK" evidence="3">
    <location>
        <begin position="1025"/>
        <end position="1057"/>
    </location>
</feature>
<keyword evidence="4" id="KW-0472">Membrane</keyword>
<organism evidence="7 8">
    <name type="scientific">Talaromyces marneffei (strain ATCC 18224 / CBS 334.59 / QM 7333)</name>
    <name type="common">Penicillium marneffei</name>
    <dbReference type="NCBI Taxonomy" id="441960"/>
    <lineage>
        <taxon>Eukaryota</taxon>
        <taxon>Fungi</taxon>
        <taxon>Dikarya</taxon>
        <taxon>Ascomycota</taxon>
        <taxon>Pezizomycotina</taxon>
        <taxon>Eurotiomycetes</taxon>
        <taxon>Eurotiomycetidae</taxon>
        <taxon>Eurotiales</taxon>
        <taxon>Trichocomaceae</taxon>
        <taxon>Talaromyces</taxon>
        <taxon>Talaromyces sect. Talaromyces</taxon>
    </lineage>
</organism>
<dbReference type="PROSITE" id="PS50088">
    <property type="entry name" value="ANK_REPEAT"/>
    <property type="match status" value="7"/>
</dbReference>
<dbReference type="OrthoDB" id="195446at2759"/>
<keyword evidence="2 3" id="KW-0040">ANK repeat</keyword>
<keyword evidence="4" id="KW-0812">Transmembrane</keyword>
<dbReference type="InterPro" id="IPR056884">
    <property type="entry name" value="NPHP3-like_N"/>
</dbReference>
<dbReference type="Pfam" id="PF24883">
    <property type="entry name" value="NPHP3_N"/>
    <property type="match status" value="1"/>
</dbReference>
<reference evidence="8" key="1">
    <citation type="journal article" date="2015" name="Genome Announc.">
        <title>Genome sequence of the AIDS-associated pathogen Penicillium marneffei (ATCC18224) and its near taxonomic relative Talaromyces stipitatus (ATCC10500).</title>
        <authorList>
            <person name="Nierman W.C."/>
            <person name="Fedorova-Abrams N.D."/>
            <person name="Andrianopoulos A."/>
        </authorList>
    </citation>
    <scope>NUCLEOTIDE SEQUENCE [LARGE SCALE GENOMIC DNA]</scope>
    <source>
        <strain evidence="8">ATCC 18224 / CBS 334.59 / QM 7333</strain>
    </source>
</reference>
<dbReference type="Proteomes" id="UP000001294">
    <property type="component" value="Unassembled WGS sequence"/>
</dbReference>
<dbReference type="Pfam" id="PF12796">
    <property type="entry name" value="Ank_2"/>
    <property type="match status" value="4"/>
</dbReference>
<dbReference type="InterPro" id="IPR002110">
    <property type="entry name" value="Ankyrin_rpt"/>
</dbReference>
<keyword evidence="4" id="KW-1133">Transmembrane helix</keyword>
<feature type="repeat" description="ANK" evidence="3">
    <location>
        <begin position="957"/>
        <end position="989"/>
    </location>
</feature>
<evidence type="ECO:0000313" key="8">
    <source>
        <dbReference type="Proteomes" id="UP000001294"/>
    </source>
</evidence>
<dbReference type="SUPFAM" id="SSF52540">
    <property type="entry name" value="P-loop containing nucleoside triphosphate hydrolases"/>
    <property type="match status" value="1"/>
</dbReference>
<dbReference type="VEuPathDB" id="FungiDB:PMAA_003010"/>
<dbReference type="PANTHER" id="PTHR24123:SF33">
    <property type="entry name" value="PROTEIN HOS4"/>
    <property type="match status" value="1"/>
</dbReference>
<dbReference type="PRINTS" id="PR01415">
    <property type="entry name" value="ANKYRIN"/>
</dbReference>
<protein>
    <submittedName>
        <fullName evidence="7">Ankyrin repeat-containing protein, putative</fullName>
    </submittedName>
</protein>
<evidence type="ECO:0000256" key="1">
    <source>
        <dbReference type="ARBA" id="ARBA00022737"/>
    </source>
</evidence>
<keyword evidence="8" id="KW-1185">Reference proteome</keyword>
<feature type="transmembrane region" description="Helical" evidence="4">
    <location>
        <begin position="1405"/>
        <end position="1425"/>
    </location>
</feature>
<evidence type="ECO:0000256" key="3">
    <source>
        <dbReference type="PROSITE-ProRule" id="PRU00023"/>
    </source>
</evidence>
<evidence type="ECO:0000259" key="6">
    <source>
        <dbReference type="Pfam" id="PF24883"/>
    </source>
</evidence>
<feature type="repeat" description="ANK" evidence="3">
    <location>
        <begin position="751"/>
        <end position="783"/>
    </location>
</feature>
<dbReference type="EMBL" id="DS995905">
    <property type="protein sequence ID" value="EEA19510.1"/>
    <property type="molecule type" value="Genomic_DNA"/>
</dbReference>
<dbReference type="SMART" id="SM00248">
    <property type="entry name" value="ANK"/>
    <property type="match status" value="13"/>
</dbReference>
<name>B6QSX5_TALMQ</name>
<keyword evidence="1" id="KW-0677">Repeat</keyword>
<dbReference type="STRING" id="441960.B6QSX5"/>
<dbReference type="InterPro" id="IPR051165">
    <property type="entry name" value="Multifunctional_ANK_Repeat"/>
</dbReference>
<dbReference type="InterPro" id="IPR054471">
    <property type="entry name" value="GPIID_WHD"/>
</dbReference>
<sequence>MFATLMHVAGAGLQLEGLAFFLFCDDGFFLDFLVRFLVTLRKHVLPYQKEAAVMDPLSVSASVAAVATAAFQIIGYLSSVASGGKDRLSLLNEITHLWLTITALQAQIANTQAQDVIPGEMQSLFAADTGIINEIENLVNDLNGKLKSRSGYGKIKQTLTWPLTETDVLKVVEKIHRMQQTIQFALSQINHSMTQEIYQTTQAVKDVIDEAQVKEMIDWLSPLNFIAKQQLLFREHHEGTCKWFLEDDDFREWIEHENGIMICPGIPGAGKTYLSAIVIDELDNLRRLNKEPLKGAAILMLYCKWDDVHSQDIHSLLGSLLKQIAQRYGIKSKDTLEMFTKHNGVRTKPSREELLSALDKELQNFPRSFVVIDGLDELREEDHRLTLLEILNSLKAKVNFMVTSRPLENIVRHFNDSNYVSCDLCGAGDLPYQYHCYECNNSDYDLCQSCIDDVKQCKGQGHSLVKQFNSFRIEVAAVEEDLLTYVEWRITTSAFLQKCVALKEGLREKIIRTVVNENGGMFLLAKFNMDTLTSKLRAGDVMAALEVLPNELDGTFKDAMSRIADLSLNHREITMDFLRWVVFAEEPLHVVAIEHAIAVTESDDDINQDYIIQASVLASMCAGLVQFDESDCVRLVHYSAQDFFRRNWEQYFPQGRDKLASVCLTYLLFEPFRMGACSGSSELTEFENRVEKYPLLGYAAKNWGKHLVQTSRDDLWERARRLLHDQGCFATLTQALWYLDNDGQSSWTGKDGSSELHLASHLGLTKLVAELVEEGVNPDIKDANGVTPLVLAAVQGNVNVAKILIEAGASVNSVDNTGCSVLYKATDLYQVAFVQLLVEQEDIDVNIAHPRQSDFTPLIRAAFDGFAEIVKLLVSVPQLEINKSGSEPAGATALIYAATAGTLDCVKILLSQPNVEIDLQDERGASALIYAAENGYTEIVEALLERDANTEALEVGTQGTALMRAIDYNAIPVVKLLLQHGANVHHKDCFDRGMLHGAACNGRSEIIELLLEFDPTLDINMQDVNGKTTLHDVARLGNENTAKVLLDHGADPTIKDKFGRTPIRIAREVNHSKILQMLREARRQREEKKRHGSDELDFLPAKRTDTGTIILPPRRTDTEMSVDSEPLALWSLAYADLTDEVTERLSKDFNEDINGKDPDMGETALHHAVSNDNEEIIRQLISHGADLNAKNNYGRTPLHLAALYVCHKAGEILLDAGANVDALDQWGATPLEMRSARNYSSLNVLLIERGAKLTHETTALNAYLELAVVDGSADAVRRLVDAGADLWRKDWYGRTPFIIARSYEHEDIANLLLELGRSAGSSNASLRSGSTDESASTTVTFDTDQTSLMETQDDPINPELNEDIKIPSEQTESVKPIESGAVKMPKVVPEVTTTTSKEAALSQTYFPKVASAILVLVVAILVALMRRNRDV</sequence>
<dbReference type="SUPFAM" id="SSF57850">
    <property type="entry name" value="RING/U-box"/>
    <property type="match status" value="1"/>
</dbReference>
<dbReference type="SUPFAM" id="SSF48403">
    <property type="entry name" value="Ankyrin repeat"/>
    <property type="match status" value="2"/>
</dbReference>
<dbReference type="HOGENOM" id="CLU_000288_34_23_1"/>
<dbReference type="InterPro" id="IPR036770">
    <property type="entry name" value="Ankyrin_rpt-contain_sf"/>
</dbReference>
<feature type="repeat" description="ANK" evidence="3">
    <location>
        <begin position="923"/>
        <end position="955"/>
    </location>
</feature>
<evidence type="ECO:0000256" key="2">
    <source>
        <dbReference type="ARBA" id="ARBA00023043"/>
    </source>
</evidence>
<dbReference type="PhylomeDB" id="B6QSX5"/>
<evidence type="ECO:0000256" key="4">
    <source>
        <dbReference type="SAM" id="Phobius"/>
    </source>
</evidence>
<dbReference type="Pfam" id="PF22939">
    <property type="entry name" value="WHD_GPIID"/>
    <property type="match status" value="1"/>
</dbReference>
<feature type="domain" description="GPI inositol-deacylase winged helix" evidence="5">
    <location>
        <begin position="571"/>
        <end position="645"/>
    </location>
</feature>
<feature type="domain" description="Nephrocystin 3-like N-terminal" evidence="6">
    <location>
        <begin position="239"/>
        <end position="405"/>
    </location>
</feature>
<dbReference type="Gene3D" id="1.25.40.20">
    <property type="entry name" value="Ankyrin repeat-containing domain"/>
    <property type="match status" value="3"/>
</dbReference>
<dbReference type="Gene3D" id="3.40.50.300">
    <property type="entry name" value="P-loop containing nucleotide triphosphate hydrolases"/>
    <property type="match status" value="1"/>
</dbReference>
<evidence type="ECO:0000259" key="5">
    <source>
        <dbReference type="Pfam" id="PF22939"/>
    </source>
</evidence>
<feature type="repeat" description="ANK" evidence="3">
    <location>
        <begin position="784"/>
        <end position="816"/>
    </location>
</feature>
<evidence type="ECO:0000313" key="7">
    <source>
        <dbReference type="EMBL" id="EEA19510.1"/>
    </source>
</evidence>
<proteinExistence type="predicted"/>